<evidence type="ECO:0000313" key="4">
    <source>
        <dbReference type="Proteomes" id="UP001500902"/>
    </source>
</evidence>
<accession>A0ABP7B5V6</accession>
<dbReference type="SUPFAM" id="SSF53474">
    <property type="entry name" value="alpha/beta-Hydrolases"/>
    <property type="match status" value="1"/>
</dbReference>
<evidence type="ECO:0000259" key="2">
    <source>
        <dbReference type="Pfam" id="PF00561"/>
    </source>
</evidence>
<dbReference type="Proteomes" id="UP001500902">
    <property type="component" value="Unassembled WGS sequence"/>
</dbReference>
<gene>
    <name evidence="3" type="ORF">GCM10022224_009080</name>
</gene>
<dbReference type="PANTHER" id="PTHR43329">
    <property type="entry name" value="EPOXIDE HYDROLASE"/>
    <property type="match status" value="1"/>
</dbReference>
<sequence length="291" mass="32615">MTVTSHFCGPTHYRRCGSGDRLLVLLHGWPQTGHCWRHLMEPLAERYTVVAPDLRGYGRSEARGPGRDKRAAAADLSRLLAELGFDRADVVGHDRGARVAHRWALDRPDEIGRLALLDVLPTREVMRSVDKDSAGFLWHWFFHLQPDLPELLIGGDVEAYLRFFFERQALHPIEEEAVAEYVAAFSDPRVLRASLEDYRAGFHEDLAADEADFQARRRLTQPLLVLWGEQGGLGGADVAGIWSRYAERVTTAAIPDCKHFLPEEQPGRVLAALRAFLKEQPTCNSSEGASP</sequence>
<dbReference type="InterPro" id="IPR000073">
    <property type="entry name" value="AB_hydrolase_1"/>
</dbReference>
<keyword evidence="4" id="KW-1185">Reference proteome</keyword>
<name>A0ABP7B5V6_9ACTN</name>
<protein>
    <submittedName>
        <fullName evidence="3">Alpha/beta hydrolase</fullName>
    </submittedName>
</protein>
<keyword evidence="1 3" id="KW-0378">Hydrolase</keyword>
<evidence type="ECO:0000313" key="3">
    <source>
        <dbReference type="EMBL" id="GAA3648526.1"/>
    </source>
</evidence>
<dbReference type="Gene3D" id="3.40.50.1820">
    <property type="entry name" value="alpha/beta hydrolase"/>
    <property type="match status" value="1"/>
</dbReference>
<dbReference type="InterPro" id="IPR029058">
    <property type="entry name" value="AB_hydrolase_fold"/>
</dbReference>
<dbReference type="GO" id="GO:0016787">
    <property type="term" value="F:hydrolase activity"/>
    <property type="evidence" value="ECO:0007669"/>
    <property type="project" value="UniProtKB-KW"/>
</dbReference>
<dbReference type="InterPro" id="IPR000639">
    <property type="entry name" value="Epox_hydrolase-like"/>
</dbReference>
<feature type="domain" description="AB hydrolase-1" evidence="2">
    <location>
        <begin position="22"/>
        <end position="265"/>
    </location>
</feature>
<dbReference type="RefSeq" id="WP_344873269.1">
    <property type="nucleotide sequence ID" value="NZ_BAAAZP010000013.1"/>
</dbReference>
<dbReference type="PRINTS" id="PR00111">
    <property type="entry name" value="ABHYDROLASE"/>
</dbReference>
<comment type="caution">
    <text evidence="3">The sequence shown here is derived from an EMBL/GenBank/DDBJ whole genome shotgun (WGS) entry which is preliminary data.</text>
</comment>
<organism evidence="3 4">
    <name type="scientific">Nonomuraea antimicrobica</name>
    <dbReference type="NCBI Taxonomy" id="561173"/>
    <lineage>
        <taxon>Bacteria</taxon>
        <taxon>Bacillati</taxon>
        <taxon>Actinomycetota</taxon>
        <taxon>Actinomycetes</taxon>
        <taxon>Streptosporangiales</taxon>
        <taxon>Streptosporangiaceae</taxon>
        <taxon>Nonomuraea</taxon>
    </lineage>
</organism>
<dbReference type="PRINTS" id="PR00412">
    <property type="entry name" value="EPOXHYDRLASE"/>
</dbReference>
<evidence type="ECO:0000256" key="1">
    <source>
        <dbReference type="ARBA" id="ARBA00022801"/>
    </source>
</evidence>
<dbReference type="Pfam" id="PF00561">
    <property type="entry name" value="Abhydrolase_1"/>
    <property type="match status" value="1"/>
</dbReference>
<reference evidence="4" key="1">
    <citation type="journal article" date="2019" name="Int. J. Syst. Evol. Microbiol.">
        <title>The Global Catalogue of Microorganisms (GCM) 10K type strain sequencing project: providing services to taxonomists for standard genome sequencing and annotation.</title>
        <authorList>
            <consortium name="The Broad Institute Genomics Platform"/>
            <consortium name="The Broad Institute Genome Sequencing Center for Infectious Disease"/>
            <person name="Wu L."/>
            <person name="Ma J."/>
        </authorList>
    </citation>
    <scope>NUCLEOTIDE SEQUENCE [LARGE SCALE GENOMIC DNA]</scope>
    <source>
        <strain evidence="4">JCM 16904</strain>
    </source>
</reference>
<dbReference type="EMBL" id="BAAAZP010000013">
    <property type="protein sequence ID" value="GAA3648526.1"/>
    <property type="molecule type" value="Genomic_DNA"/>
</dbReference>
<proteinExistence type="predicted"/>